<organism evidence="2">
    <name type="scientific">marine sediment metagenome</name>
    <dbReference type="NCBI Taxonomy" id="412755"/>
    <lineage>
        <taxon>unclassified sequences</taxon>
        <taxon>metagenomes</taxon>
        <taxon>ecological metagenomes</taxon>
    </lineage>
</organism>
<keyword evidence="1" id="KW-0175">Coiled coil</keyword>
<accession>A0A0F9TKP7</accession>
<name>A0A0F9TKP7_9ZZZZ</name>
<protein>
    <submittedName>
        <fullName evidence="2">Uncharacterized protein</fullName>
    </submittedName>
</protein>
<reference evidence="2" key="1">
    <citation type="journal article" date="2015" name="Nature">
        <title>Complex archaea that bridge the gap between prokaryotes and eukaryotes.</title>
        <authorList>
            <person name="Spang A."/>
            <person name="Saw J.H."/>
            <person name="Jorgensen S.L."/>
            <person name="Zaremba-Niedzwiedzka K."/>
            <person name="Martijn J."/>
            <person name="Lind A.E."/>
            <person name="van Eijk R."/>
            <person name="Schleper C."/>
            <person name="Guy L."/>
            <person name="Ettema T.J."/>
        </authorList>
    </citation>
    <scope>NUCLEOTIDE SEQUENCE</scope>
</reference>
<sequence>MAELTEEMYQSVKSRDMDKANQRAALEAAMSQGQEVTVFIKGDELTGYLADVSEDTFRFRGGCDLSYDDLGSVQVVAKVKTIKEKARIAWERDLEVVVKSIGGHITTGRVIMCHPYNIEVKYREPNGEMYIVHPRYEHIADIRFVDEQAEGKEMPEGISMDEVIRTSVIPIINDYIQNLDVGNKDENARLQTEVEKLREVEAEDAKTINGQDKRIREHISKIAELEERLVALEADQEIETEECAPDSQVMVISKLHKAKEENRRVTIHFSDSHRSGTINSGIETIGLDRVVFSNTADGEQYVFLNSITFVEIGNVISQSDEPEEEPDIAEQRWMVYGGVCGVEIRQRCDGRALSLALGRHGSLDGHIKLVATDAQIALATAAPELADMLRDLLAHRSIEDGVSCPLVLDAIRLLNKHGIPNVAPWYKDDNDN</sequence>
<dbReference type="EMBL" id="LAZR01001612">
    <property type="protein sequence ID" value="KKN41978.1"/>
    <property type="molecule type" value="Genomic_DNA"/>
</dbReference>
<feature type="coiled-coil region" evidence="1">
    <location>
        <begin position="183"/>
        <end position="242"/>
    </location>
</feature>
<gene>
    <name evidence="2" type="ORF">LCGC14_0717820</name>
</gene>
<comment type="caution">
    <text evidence="2">The sequence shown here is derived from an EMBL/GenBank/DDBJ whole genome shotgun (WGS) entry which is preliminary data.</text>
</comment>
<evidence type="ECO:0000313" key="2">
    <source>
        <dbReference type="EMBL" id="KKN41978.1"/>
    </source>
</evidence>
<evidence type="ECO:0000256" key="1">
    <source>
        <dbReference type="SAM" id="Coils"/>
    </source>
</evidence>
<proteinExistence type="predicted"/>
<dbReference type="AlphaFoldDB" id="A0A0F9TKP7"/>